<dbReference type="InterPro" id="IPR016073">
    <property type="entry name" value="Skp1_comp_POZ"/>
</dbReference>
<dbReference type="GO" id="GO:0006511">
    <property type="term" value="P:ubiquitin-dependent protein catabolic process"/>
    <property type="evidence" value="ECO:0007669"/>
    <property type="project" value="InterPro"/>
</dbReference>
<sequence>MAGGRGESEDGGYVRLISSDDHVFVVERKFAMVSGTIKAMLQGQYTESKGEVRFPEIRAAVLEKVVEYFHFKLKYTNSKVPIPEFPVPPEIALDTMMASNFLAC</sequence>
<dbReference type="GO" id="GO:0005634">
    <property type="term" value="C:nucleus"/>
    <property type="evidence" value="ECO:0007669"/>
    <property type="project" value="UniProtKB-SubCell"/>
</dbReference>
<evidence type="ECO:0000256" key="4">
    <source>
        <dbReference type="ARBA" id="ARBA00023242"/>
    </source>
</evidence>
<dbReference type="InterPro" id="IPR001232">
    <property type="entry name" value="SKP1-like"/>
</dbReference>
<dbReference type="SMART" id="SM00512">
    <property type="entry name" value="Skp1"/>
    <property type="match status" value="1"/>
</dbReference>
<dbReference type="PANTHER" id="PTHR20648">
    <property type="entry name" value="ELONGIN-C"/>
    <property type="match status" value="1"/>
</dbReference>
<dbReference type="Gene3D" id="3.30.710.10">
    <property type="entry name" value="Potassium Channel Kv1.1, Chain A"/>
    <property type="match status" value="1"/>
</dbReference>
<reference evidence="6" key="1">
    <citation type="submission" date="2021-01" db="EMBL/GenBank/DDBJ databases">
        <authorList>
            <person name="Corre E."/>
            <person name="Pelletier E."/>
            <person name="Niang G."/>
            <person name="Scheremetjew M."/>
            <person name="Finn R."/>
            <person name="Kale V."/>
            <person name="Holt S."/>
            <person name="Cochrane G."/>
            <person name="Meng A."/>
            <person name="Brown T."/>
            <person name="Cohen L."/>
        </authorList>
    </citation>
    <scope>NUCLEOTIDE SEQUENCE</scope>
    <source>
        <strain evidence="6">Ms1</strain>
    </source>
</reference>
<feature type="domain" description="SKP1 component POZ" evidence="5">
    <location>
        <begin position="14"/>
        <end position="72"/>
    </location>
</feature>
<dbReference type="AlphaFoldDB" id="A0A7S1G4N0"/>
<dbReference type="InterPro" id="IPR039948">
    <property type="entry name" value="ELC1"/>
</dbReference>
<gene>
    <name evidence="6" type="ORF">BSP0115_LOCUS3425</name>
</gene>
<dbReference type="FunFam" id="3.30.710.10:FF:000035">
    <property type="entry name" value="Elongin C transcription elongation factor"/>
    <property type="match status" value="1"/>
</dbReference>
<keyword evidence="4" id="KW-0539">Nucleus</keyword>
<accession>A0A7S1G4N0</accession>
<dbReference type="InterPro" id="IPR011333">
    <property type="entry name" value="SKP1/BTB/POZ_sf"/>
</dbReference>
<protein>
    <recommendedName>
        <fullName evidence="3">Elongin-C</fullName>
    </recommendedName>
</protein>
<evidence type="ECO:0000259" key="5">
    <source>
        <dbReference type="Pfam" id="PF03931"/>
    </source>
</evidence>
<proteinExistence type="inferred from homology"/>
<dbReference type="SUPFAM" id="SSF54695">
    <property type="entry name" value="POZ domain"/>
    <property type="match status" value="1"/>
</dbReference>
<organism evidence="6">
    <name type="scientific">Bicosoecida sp. CB-2014</name>
    <dbReference type="NCBI Taxonomy" id="1486930"/>
    <lineage>
        <taxon>Eukaryota</taxon>
        <taxon>Sar</taxon>
        <taxon>Stramenopiles</taxon>
        <taxon>Bigyra</taxon>
        <taxon>Opalozoa</taxon>
        <taxon>Bicosoecida</taxon>
    </lineage>
</organism>
<dbReference type="CDD" id="cd18321">
    <property type="entry name" value="BTB_POZ_EloC"/>
    <property type="match status" value="1"/>
</dbReference>
<evidence type="ECO:0000256" key="3">
    <source>
        <dbReference type="ARBA" id="ARBA00021347"/>
    </source>
</evidence>
<dbReference type="EMBL" id="HBFS01005074">
    <property type="protein sequence ID" value="CAD8910221.1"/>
    <property type="molecule type" value="Transcribed_RNA"/>
</dbReference>
<evidence type="ECO:0000256" key="2">
    <source>
        <dbReference type="ARBA" id="ARBA00009993"/>
    </source>
</evidence>
<evidence type="ECO:0000256" key="1">
    <source>
        <dbReference type="ARBA" id="ARBA00004123"/>
    </source>
</evidence>
<comment type="similarity">
    <text evidence="2">Belongs to the SKP1 family.</text>
</comment>
<comment type="subcellular location">
    <subcellularLocation>
        <location evidence="1">Nucleus</location>
    </subcellularLocation>
</comment>
<dbReference type="Pfam" id="PF03931">
    <property type="entry name" value="Skp1_POZ"/>
    <property type="match status" value="1"/>
</dbReference>
<name>A0A7S1G4N0_9STRA</name>
<evidence type="ECO:0000313" key="6">
    <source>
        <dbReference type="EMBL" id="CAD8910221.1"/>
    </source>
</evidence>